<organism evidence="2 3">
    <name type="scientific">Mycena rosella</name>
    <name type="common">Pink bonnet</name>
    <name type="synonym">Agaricus rosellus</name>
    <dbReference type="NCBI Taxonomy" id="1033263"/>
    <lineage>
        <taxon>Eukaryota</taxon>
        <taxon>Fungi</taxon>
        <taxon>Dikarya</taxon>
        <taxon>Basidiomycota</taxon>
        <taxon>Agaricomycotina</taxon>
        <taxon>Agaricomycetes</taxon>
        <taxon>Agaricomycetidae</taxon>
        <taxon>Agaricales</taxon>
        <taxon>Marasmiineae</taxon>
        <taxon>Mycenaceae</taxon>
        <taxon>Mycena</taxon>
    </lineage>
</organism>
<name>A0AAD7DM04_MYCRO</name>
<feature type="compositionally biased region" description="Pro residues" evidence="1">
    <location>
        <begin position="1"/>
        <end position="12"/>
    </location>
</feature>
<proteinExistence type="predicted"/>
<feature type="region of interest" description="Disordered" evidence="1">
    <location>
        <begin position="1"/>
        <end position="64"/>
    </location>
</feature>
<protein>
    <submittedName>
        <fullName evidence="2">Uncharacterized protein</fullName>
    </submittedName>
</protein>
<dbReference type="AlphaFoldDB" id="A0AAD7DM04"/>
<comment type="caution">
    <text evidence="2">The sequence shown here is derived from an EMBL/GenBank/DDBJ whole genome shotgun (WGS) entry which is preliminary data.</text>
</comment>
<accession>A0AAD7DM04</accession>
<evidence type="ECO:0000256" key="1">
    <source>
        <dbReference type="SAM" id="MobiDB-lite"/>
    </source>
</evidence>
<gene>
    <name evidence="2" type="ORF">B0H17DRAFT_1178529</name>
</gene>
<reference evidence="2" key="1">
    <citation type="submission" date="2023-03" db="EMBL/GenBank/DDBJ databases">
        <title>Massive genome expansion in bonnet fungi (Mycena s.s.) driven by repeated elements and novel gene families across ecological guilds.</title>
        <authorList>
            <consortium name="Lawrence Berkeley National Laboratory"/>
            <person name="Harder C.B."/>
            <person name="Miyauchi S."/>
            <person name="Viragh M."/>
            <person name="Kuo A."/>
            <person name="Thoen E."/>
            <person name="Andreopoulos B."/>
            <person name="Lu D."/>
            <person name="Skrede I."/>
            <person name="Drula E."/>
            <person name="Henrissat B."/>
            <person name="Morin E."/>
            <person name="Kohler A."/>
            <person name="Barry K."/>
            <person name="LaButti K."/>
            <person name="Morin E."/>
            <person name="Salamov A."/>
            <person name="Lipzen A."/>
            <person name="Mereny Z."/>
            <person name="Hegedus B."/>
            <person name="Baldrian P."/>
            <person name="Stursova M."/>
            <person name="Weitz H."/>
            <person name="Taylor A."/>
            <person name="Grigoriev I.V."/>
            <person name="Nagy L.G."/>
            <person name="Martin F."/>
            <person name="Kauserud H."/>
        </authorList>
    </citation>
    <scope>NUCLEOTIDE SEQUENCE</scope>
    <source>
        <strain evidence="2">CBHHK067</strain>
    </source>
</reference>
<evidence type="ECO:0000313" key="2">
    <source>
        <dbReference type="EMBL" id="KAJ7694847.1"/>
    </source>
</evidence>
<dbReference type="Proteomes" id="UP001221757">
    <property type="component" value="Unassembled WGS sequence"/>
</dbReference>
<keyword evidence="3" id="KW-1185">Reference proteome</keyword>
<evidence type="ECO:0000313" key="3">
    <source>
        <dbReference type="Proteomes" id="UP001221757"/>
    </source>
</evidence>
<sequence length="169" mass="18123">MPPYRAPPPPQVIEPSRTTNGHRSVNGNGSGNGRGWGVNGNGTNNGGGGKGQGRGAPPQRSTWSYGPGAWGVDFPSSVSQFLLPFFTVSVFADDEQSPIRRSARPGDHLSNQYEQGVQAPPVGQLPRNLFLRALPLEWDTFGKKIWGIWPTQPLHSHPACLGMFPGDLG</sequence>
<feature type="compositionally biased region" description="Gly residues" evidence="1">
    <location>
        <begin position="28"/>
        <end position="54"/>
    </location>
</feature>
<dbReference type="EMBL" id="JARKIE010000040">
    <property type="protein sequence ID" value="KAJ7694847.1"/>
    <property type="molecule type" value="Genomic_DNA"/>
</dbReference>